<dbReference type="AlphaFoldDB" id="A0A922FNS8"/>
<dbReference type="Proteomes" id="UP000811246">
    <property type="component" value="Chromosome 3"/>
</dbReference>
<evidence type="ECO:0000256" key="1">
    <source>
        <dbReference type="SAM" id="MobiDB-lite"/>
    </source>
</evidence>
<protein>
    <submittedName>
        <fullName evidence="2">Uncharacterized protein</fullName>
    </submittedName>
</protein>
<comment type="caution">
    <text evidence="2">The sequence shown here is derived from an EMBL/GenBank/DDBJ whole genome shotgun (WGS) entry which is preliminary data.</text>
</comment>
<evidence type="ECO:0000313" key="3">
    <source>
        <dbReference type="Proteomes" id="UP000811246"/>
    </source>
</evidence>
<name>A0A922FNS8_CARIL</name>
<sequence length="70" mass="7532">MHRYEDFCDLSISSGGWNGGRIRGSIHAPSILTGPLTHEEQCQSSRAQTTPSPYGKRGVGQGHPMFGECG</sequence>
<gene>
    <name evidence="2" type="ORF">I3842_03G206900</name>
</gene>
<reference evidence="2" key="1">
    <citation type="submission" date="2021-01" db="EMBL/GenBank/DDBJ databases">
        <authorList>
            <person name="Lovell J.T."/>
            <person name="Bentley N."/>
            <person name="Bhattarai G."/>
            <person name="Jenkins J.W."/>
            <person name="Sreedasyam A."/>
            <person name="Alarcon Y."/>
            <person name="Bock C."/>
            <person name="Boston L."/>
            <person name="Carlson J."/>
            <person name="Cervantes K."/>
            <person name="Clermont K."/>
            <person name="Krom N."/>
            <person name="Kubenka K."/>
            <person name="Mamidi S."/>
            <person name="Mattison C."/>
            <person name="Monteros M."/>
            <person name="Pisani C."/>
            <person name="Plott C."/>
            <person name="Rajasekar S."/>
            <person name="Rhein H.S."/>
            <person name="Rohla C."/>
            <person name="Song M."/>
            <person name="Hilaire R.S."/>
            <person name="Shu S."/>
            <person name="Wells L."/>
            <person name="Wang X."/>
            <person name="Webber J."/>
            <person name="Heerema R.J."/>
            <person name="Klein P."/>
            <person name="Conner P."/>
            <person name="Grauke L."/>
            <person name="Grimwood J."/>
            <person name="Schmutz J."/>
            <person name="Randall J.J."/>
        </authorList>
    </citation>
    <scope>NUCLEOTIDE SEQUENCE</scope>
    <source>
        <tissue evidence="2">Leaf</tissue>
    </source>
</reference>
<organism evidence="2 3">
    <name type="scientific">Carya illinoinensis</name>
    <name type="common">Pecan</name>
    <dbReference type="NCBI Taxonomy" id="32201"/>
    <lineage>
        <taxon>Eukaryota</taxon>
        <taxon>Viridiplantae</taxon>
        <taxon>Streptophyta</taxon>
        <taxon>Embryophyta</taxon>
        <taxon>Tracheophyta</taxon>
        <taxon>Spermatophyta</taxon>
        <taxon>Magnoliopsida</taxon>
        <taxon>eudicotyledons</taxon>
        <taxon>Gunneridae</taxon>
        <taxon>Pentapetalae</taxon>
        <taxon>rosids</taxon>
        <taxon>fabids</taxon>
        <taxon>Fagales</taxon>
        <taxon>Juglandaceae</taxon>
        <taxon>Carya</taxon>
    </lineage>
</organism>
<evidence type="ECO:0000313" key="2">
    <source>
        <dbReference type="EMBL" id="KAG6723431.1"/>
    </source>
</evidence>
<feature type="compositionally biased region" description="Polar residues" evidence="1">
    <location>
        <begin position="42"/>
        <end position="52"/>
    </location>
</feature>
<dbReference type="EMBL" id="CM031827">
    <property type="protein sequence ID" value="KAG6723431.1"/>
    <property type="molecule type" value="Genomic_DNA"/>
</dbReference>
<feature type="region of interest" description="Disordered" evidence="1">
    <location>
        <begin position="36"/>
        <end position="70"/>
    </location>
</feature>
<proteinExistence type="predicted"/>
<accession>A0A922FNS8</accession>